<dbReference type="Pfam" id="PF14559">
    <property type="entry name" value="TPR_19"/>
    <property type="match status" value="1"/>
</dbReference>
<dbReference type="OrthoDB" id="9763354at2"/>
<dbReference type="SUPFAM" id="SSF48452">
    <property type="entry name" value="TPR-like"/>
    <property type="match status" value="1"/>
</dbReference>
<dbReference type="PROSITE" id="PS50005">
    <property type="entry name" value="TPR"/>
    <property type="match status" value="1"/>
</dbReference>
<keyword evidence="2" id="KW-0732">Signal</keyword>
<dbReference type="STRING" id="1334022.SAMN04487907_101223"/>
<dbReference type="Proteomes" id="UP000199438">
    <property type="component" value="Unassembled WGS sequence"/>
</dbReference>
<dbReference type="Pfam" id="PF13432">
    <property type="entry name" value="TPR_16"/>
    <property type="match status" value="1"/>
</dbReference>
<sequence>MRFFILFISFFLFSPGVDAQSLQLAKNFFDKGEYEKALSYYQKTLEQQSNNPQAFNGIISSLQQLERFDQAEEMLMRQLENSPQNSTIFIDIGHNFALQKNDIKAEEYYQKSLALIGNEPRQAFGVGLRFENYNLLDYAATAYKKANEIMPNAGLELKLARLYGEQGELQQMFESYLNLVIKDEKYFPYANREFGKFITEDASAEANIILRTSLLKRLQTNPDPFYNEMLSWLYIQQKDYNKALIQEKAIYRRSEMPNLNRMMNLAYAAKRAEDLEAAIAVTNFIIEEAPAAIKLRAKQLKLSLEVATAKASEYPEIEENFRSVISEFENSGETIPLQIDFGQFLAFKSGKVDKAESLLKNLLNKAVNEYEEARIKMAIADVLVLQEKFNEALITYTQVQKMVKNDQIAQDAQFKVAKTSYYKGDFEWAQTQLDVLKKSTSQLIANDAMELSLMIKDNTREDSTQVALKKYAHADLLAYQGKNEQSITELQQLLNEHKGEKIEDEALFKQAQLYELEDQYLLAEENYLAILDNFGQDLLADNAAWNLAELYAGELNLPEKAKQYYEQILFNFEDSIYFIESRKKYRALRGDEIE</sequence>
<evidence type="ECO:0000256" key="2">
    <source>
        <dbReference type="SAM" id="SignalP"/>
    </source>
</evidence>
<dbReference type="EMBL" id="FOKV01000001">
    <property type="protein sequence ID" value="SFB71506.1"/>
    <property type="molecule type" value="Genomic_DNA"/>
</dbReference>
<protein>
    <submittedName>
        <fullName evidence="3">TPR repeat-containing protein</fullName>
    </submittedName>
</protein>
<accession>A0A1I1DAY7</accession>
<dbReference type="Gene3D" id="1.25.40.10">
    <property type="entry name" value="Tetratricopeptide repeat domain"/>
    <property type="match status" value="3"/>
</dbReference>
<dbReference type="SMART" id="SM00028">
    <property type="entry name" value="TPR"/>
    <property type="match status" value="6"/>
</dbReference>
<evidence type="ECO:0000256" key="1">
    <source>
        <dbReference type="PROSITE-ProRule" id="PRU00339"/>
    </source>
</evidence>
<name>A0A1I1DAY7_9FLAO</name>
<evidence type="ECO:0000313" key="3">
    <source>
        <dbReference type="EMBL" id="SFB71506.1"/>
    </source>
</evidence>
<dbReference type="RefSeq" id="WP_092539557.1">
    <property type="nucleotide sequence ID" value="NZ_FOKV01000001.1"/>
</dbReference>
<organism evidence="3 4">
    <name type="scientific">Zunongwangia mangrovi</name>
    <dbReference type="NCBI Taxonomy" id="1334022"/>
    <lineage>
        <taxon>Bacteria</taxon>
        <taxon>Pseudomonadati</taxon>
        <taxon>Bacteroidota</taxon>
        <taxon>Flavobacteriia</taxon>
        <taxon>Flavobacteriales</taxon>
        <taxon>Flavobacteriaceae</taxon>
        <taxon>Zunongwangia</taxon>
    </lineage>
</organism>
<feature type="repeat" description="TPR" evidence="1">
    <location>
        <begin position="18"/>
        <end position="51"/>
    </location>
</feature>
<proteinExistence type="predicted"/>
<evidence type="ECO:0000313" key="4">
    <source>
        <dbReference type="Proteomes" id="UP000199438"/>
    </source>
</evidence>
<dbReference type="InterPro" id="IPR019734">
    <property type="entry name" value="TPR_rpt"/>
</dbReference>
<reference evidence="4" key="1">
    <citation type="submission" date="2016-10" db="EMBL/GenBank/DDBJ databases">
        <authorList>
            <person name="Varghese N."/>
            <person name="Submissions S."/>
        </authorList>
    </citation>
    <scope>NUCLEOTIDE SEQUENCE [LARGE SCALE GENOMIC DNA]</scope>
    <source>
        <strain evidence="4">DSM 24499</strain>
    </source>
</reference>
<dbReference type="InterPro" id="IPR011990">
    <property type="entry name" value="TPR-like_helical_dom_sf"/>
</dbReference>
<keyword evidence="4" id="KW-1185">Reference proteome</keyword>
<keyword evidence="1" id="KW-0802">TPR repeat</keyword>
<feature type="chain" id="PRO_5011681035" evidence="2">
    <location>
        <begin position="20"/>
        <end position="594"/>
    </location>
</feature>
<dbReference type="AlphaFoldDB" id="A0A1I1DAY7"/>
<feature type="signal peptide" evidence="2">
    <location>
        <begin position="1"/>
        <end position="19"/>
    </location>
</feature>
<gene>
    <name evidence="3" type="ORF">SAMN04487907_101223</name>
</gene>